<evidence type="ECO:0000256" key="2">
    <source>
        <dbReference type="ARBA" id="ARBA00005988"/>
    </source>
</evidence>
<evidence type="ECO:0000259" key="5">
    <source>
        <dbReference type="PROSITE" id="PS52035"/>
    </source>
</evidence>
<dbReference type="GO" id="GO:0004181">
    <property type="term" value="F:metallocarboxypeptidase activity"/>
    <property type="evidence" value="ECO:0007669"/>
    <property type="project" value="InterPro"/>
</dbReference>
<dbReference type="PATRIC" id="fig|190650.5.peg.310"/>
<organism evidence="6 7">
    <name type="scientific">Caulobacter vibrioides (strain ATCC 19089 / CIP 103742 / CB 15)</name>
    <name type="common">Caulobacter crescentus</name>
    <dbReference type="NCBI Taxonomy" id="190650"/>
    <lineage>
        <taxon>Bacteria</taxon>
        <taxon>Pseudomonadati</taxon>
        <taxon>Pseudomonadota</taxon>
        <taxon>Alphaproteobacteria</taxon>
        <taxon>Caulobacterales</taxon>
        <taxon>Caulobacteraceae</taxon>
        <taxon>Caulobacter</taxon>
    </lineage>
</organism>
<gene>
    <name evidence="6" type="ordered locus">CC_0311</name>
</gene>
<dbReference type="HOGENOM" id="CLU_032905_0_0_5"/>
<accession>Q9ABB9</accession>
<dbReference type="EMBL" id="AE005673">
    <property type="protein sequence ID" value="AAK22298.1"/>
    <property type="molecule type" value="Genomic_DNA"/>
</dbReference>
<dbReference type="PIR" id="F87287">
    <property type="entry name" value="F87287"/>
</dbReference>
<name>Q9ABB9_CAUVC</name>
<dbReference type="GO" id="GO:0008270">
    <property type="term" value="F:zinc ion binding"/>
    <property type="evidence" value="ECO:0007669"/>
    <property type="project" value="InterPro"/>
</dbReference>
<dbReference type="eggNOG" id="COG2866">
    <property type="taxonomic scope" value="Bacteria"/>
</dbReference>
<comment type="similarity">
    <text evidence="2 3">Belongs to the peptidase M14 family.</text>
</comment>
<evidence type="ECO:0000256" key="1">
    <source>
        <dbReference type="ARBA" id="ARBA00001947"/>
    </source>
</evidence>
<dbReference type="EnsemblBacteria" id="AAK22298">
    <property type="protein sequence ID" value="AAK22298"/>
    <property type="gene ID" value="CC_0311"/>
</dbReference>
<feature type="signal peptide" evidence="4">
    <location>
        <begin position="1"/>
        <end position="34"/>
    </location>
</feature>
<dbReference type="PANTHER" id="PTHR11705">
    <property type="entry name" value="PROTEASE FAMILY M14 CARBOXYPEPTIDASE A,B"/>
    <property type="match status" value="1"/>
</dbReference>
<evidence type="ECO:0000313" key="7">
    <source>
        <dbReference type="Proteomes" id="UP000001816"/>
    </source>
</evidence>
<dbReference type="PANTHER" id="PTHR11705:SF145">
    <property type="entry name" value="PEPTIDASE M14 CARBOXYPEPTIDASE A DOMAIN-CONTAINING PROTEIN"/>
    <property type="match status" value="1"/>
</dbReference>
<evidence type="ECO:0000256" key="4">
    <source>
        <dbReference type="SAM" id="SignalP"/>
    </source>
</evidence>
<dbReference type="InterPro" id="IPR000834">
    <property type="entry name" value="Peptidase_M14"/>
</dbReference>
<dbReference type="Proteomes" id="UP000001816">
    <property type="component" value="Chromosome"/>
</dbReference>
<proteinExistence type="inferred from homology"/>
<evidence type="ECO:0000256" key="3">
    <source>
        <dbReference type="PROSITE-ProRule" id="PRU01379"/>
    </source>
</evidence>
<dbReference type="GO" id="GO:0006508">
    <property type="term" value="P:proteolysis"/>
    <property type="evidence" value="ECO:0007669"/>
    <property type="project" value="InterPro"/>
</dbReference>
<dbReference type="CDD" id="cd06241">
    <property type="entry name" value="M14-like"/>
    <property type="match status" value="1"/>
</dbReference>
<keyword evidence="7" id="KW-1185">Reference proteome</keyword>
<dbReference type="BioCyc" id="CAULO:CC0311-MONOMER"/>
<dbReference type="Pfam" id="PF00246">
    <property type="entry name" value="Peptidase_M14"/>
    <property type="match status" value="1"/>
</dbReference>
<reference evidence="6 7" key="1">
    <citation type="journal article" date="2001" name="Proc. Natl. Acad. Sci. U.S.A.">
        <title>Complete genome sequence of Caulobacter crescentus.</title>
        <authorList>
            <person name="Nierman W.C."/>
            <person name="Feldblyum T.V."/>
            <person name="Laub M.T."/>
            <person name="Paulsen I.T."/>
            <person name="Nelson K.E."/>
            <person name="Eisen J.A."/>
            <person name="Heidelberg J.F."/>
            <person name="Alley M.R."/>
            <person name="Ohta N."/>
            <person name="Maddock J.R."/>
            <person name="Potocka I."/>
            <person name="Nelson W.C."/>
            <person name="Newton A."/>
            <person name="Stephens C."/>
            <person name="Phadke N.D."/>
            <person name="Ely B."/>
            <person name="DeBoy R.T."/>
            <person name="Dodson R.J."/>
            <person name="Durkin A.S."/>
            <person name="Gwinn M.L."/>
            <person name="Haft D.H."/>
            <person name="Kolonay J.F."/>
            <person name="Smit J."/>
            <person name="Craven M.B."/>
            <person name="Khouri H."/>
            <person name="Shetty J."/>
            <person name="Berry K."/>
            <person name="Utterback T."/>
            <person name="Tran K."/>
            <person name="Wolf A."/>
            <person name="Vamathevan J."/>
            <person name="Ermolaeva M."/>
            <person name="White O."/>
            <person name="Salzberg S.L."/>
            <person name="Venter J.C."/>
            <person name="Shapiro L."/>
            <person name="Fraser C.M."/>
        </authorList>
    </citation>
    <scope>NUCLEOTIDE SEQUENCE [LARGE SCALE GENOMIC DNA]</scope>
    <source>
        <strain evidence="7">ATCC 19089 / CB15</strain>
    </source>
</reference>
<comment type="cofactor">
    <cofactor evidence="1">
        <name>Zn(2+)</name>
        <dbReference type="ChEBI" id="CHEBI:29105"/>
    </cofactor>
</comment>
<sequence length="623" mass="69076">MGCHPTPEARGLGPMRTTALLATALLALGAPVMAQTTPPKAPWDEAFLPPAPHWQGASQALIRDKADPWVTPFEADAEHNVSPTYADTRAWFQKLDKASPLIRVEDFGVSPQGREIFAVIASKDGDKLDPKKPLLLVQAGIHPGEIDGKDAGMMLLRDMAFHDKDSLLDKVNLVLIPILSVDGHERASAYSRPNQRGPRIQGWRNTATNQNLNRDFMKLDQPEMRALKRLQAKYKADLYVDVHVTDGMDYQYDVTYGFNGENGVWNRSPAIAKWLDGVLKPVMNKSLEAEGHIPGELVFGVDEHNPKAGFSDGGLGERFSSGWGAAAHVPTILIENHSLKPHAQRVLGTYVFIETALKLLAEKGGDLRQAIAADSALRPAEIPANFVADPKPAYTRAFKGIRYEYYDSPASGRKEVRWLGEVDPEIWNVPFYGSKPSLTLKRPAAYYVPSHRPDIIERLKLHGVALEALPADKTLKVEMIRLVEPKIAPRANEGHVQISVDKVTTETRDWTFPKGSVRVPTDQPLGDLVVLLLEPQSSESLFAWGMVPEVLSRVEYIEPYAIAPLAEKMMAADPALKAEFEAKLAAEPKFAADPAARLAWFYKRTPFYDDHHLLYPIAREIAR</sequence>
<protein>
    <recommendedName>
        <fullName evidence="5">Peptidase M14 domain-containing protein</fullName>
    </recommendedName>
</protein>
<dbReference type="Gene3D" id="3.40.630.10">
    <property type="entry name" value="Zn peptidases"/>
    <property type="match status" value="1"/>
</dbReference>
<dbReference type="STRING" id="190650.CC_0311"/>
<evidence type="ECO:0000313" key="6">
    <source>
        <dbReference type="EMBL" id="AAK22298.1"/>
    </source>
</evidence>
<keyword evidence="4" id="KW-0732">Signal</keyword>
<dbReference type="SUPFAM" id="SSF53187">
    <property type="entry name" value="Zn-dependent exopeptidases"/>
    <property type="match status" value="1"/>
</dbReference>
<dbReference type="KEGG" id="ccr:CC_0311"/>
<dbReference type="AlphaFoldDB" id="Q9ABB9"/>
<feature type="chain" id="PRO_5004323500" description="Peptidase M14 domain-containing protein" evidence="4">
    <location>
        <begin position="35"/>
        <end position="623"/>
    </location>
</feature>
<feature type="domain" description="Peptidase M14" evidence="5">
    <location>
        <begin position="81"/>
        <end position="360"/>
    </location>
</feature>
<feature type="active site" description="Proton donor/acceptor" evidence="3">
    <location>
        <position position="335"/>
    </location>
</feature>
<dbReference type="GO" id="GO:0005615">
    <property type="term" value="C:extracellular space"/>
    <property type="evidence" value="ECO:0007669"/>
    <property type="project" value="TreeGrafter"/>
</dbReference>
<dbReference type="PROSITE" id="PS52035">
    <property type="entry name" value="PEPTIDASE_M14"/>
    <property type="match status" value="1"/>
</dbReference>